<dbReference type="STRING" id="28892.Metli_0196"/>
<dbReference type="PATRIC" id="fig|28892.9.peg.209"/>
<name>J0RXA7_9EURY</name>
<evidence type="ECO:0000313" key="2">
    <source>
        <dbReference type="Proteomes" id="UP000005095"/>
    </source>
</evidence>
<evidence type="ECO:0008006" key="3">
    <source>
        <dbReference type="Google" id="ProtNLM"/>
    </source>
</evidence>
<organism evidence="1 2">
    <name type="scientific">Methanofollis liminatans DSM 4140</name>
    <dbReference type="NCBI Taxonomy" id="28892"/>
    <lineage>
        <taxon>Archaea</taxon>
        <taxon>Methanobacteriati</taxon>
        <taxon>Methanobacteriota</taxon>
        <taxon>Stenosarchaea group</taxon>
        <taxon>Methanomicrobia</taxon>
        <taxon>Methanomicrobiales</taxon>
        <taxon>Methanomicrobiaceae</taxon>
        <taxon>Methanofollis</taxon>
    </lineage>
</organism>
<dbReference type="AlphaFoldDB" id="J0RXA7"/>
<dbReference type="HOGENOM" id="CLU_011656_0_0_2"/>
<evidence type="ECO:0000313" key="1">
    <source>
        <dbReference type="EMBL" id="EJG06171.1"/>
    </source>
</evidence>
<keyword evidence="2" id="KW-1185">Reference proteome</keyword>
<sequence>MTAGVLLLIGLCLLAAPGGAGANESGDTMFDDEQAFDIPAAAGVAGSATNDVGITSTKETLIRSNPFVVTVTGGPNTEYYLYVRDAAVAAKKYPYIKTGQPSVTIADAAFAGAPDPAADTLANSERAKAGGAYVPGTAAVLTTDAEGARYVEFGTTANTTPSTYFITVVDPADASNFGDLRVTVRVGDVTITAEGAGTYYMGDRIKLSGTNTDSNDVYLFMTGPNLGDGAGVELDDLSAWASAGNYVRRPVESDDTWEYGWDTAFLSRGYCVLDAGTYTVYACSNRVDDQGNNVDKYHLSGVRYQTFSLVFKPPTISLDGIEAVVAKGDRLTISGTATGNPDQVRIWIIGTRYRLLGVTAFAEEDGTFSYTLGRLDTRHLSSGQYYVVVQHPMCEHVFNVFAFAPGSTSDFRIANTWSSETVDLGSMAASDAVTALVDMIESPHCDDICRKFTFSVEEAWIAFDPVANHTVGETFTVAGSTNLAAGDILVYDVFCASFNPTVPGDEPGYGASGTTTVRTGTGTNEWSFEVNTTIFSAEPYRITVESVEADVSKAATLYLDGESYTPPDPPVGPTGGNYGIEYIFIDPETDRIVAGESVCLRGGFSLKDDGDSTFPAGDRLEWRTDLENPCWRYTIEVGDVSAGSRTVYARNLTIDGFDLSYNADLDVRIRLSLSGNASLTSAALNQTLLAVRQVDGDGACVNGSEYLLRFTPSGAPSTTIALSPGWNFVSTPKTLAAGKDTAAIFAGVDTAGHSVLRYDTPTGTWVALKPTDRIRPLEGYWIYAAAATEITLFSSTASPQAPPERALAAGWNAVGFSDTEPAAARDALVSLGGTWSVVMGFDAAAQTYETSIIRGGSGEHSDAGWLLPAKGYWLYMTEDGTLAAIGA</sequence>
<proteinExistence type="predicted"/>
<dbReference type="Proteomes" id="UP000005095">
    <property type="component" value="Chromosome"/>
</dbReference>
<gene>
    <name evidence="1" type="ORF">Metli_0196</name>
</gene>
<dbReference type="EMBL" id="CM001555">
    <property type="protein sequence ID" value="EJG06171.1"/>
    <property type="molecule type" value="Genomic_DNA"/>
</dbReference>
<reference evidence="1 2" key="1">
    <citation type="submission" date="2011-08" db="EMBL/GenBank/DDBJ databases">
        <title>The complete genome of Methanofollis liminatans DSM 4140.</title>
        <authorList>
            <consortium name="US DOE Joint Genome Institute (JGI-PGF)"/>
            <person name="Lucas S."/>
            <person name="Han J."/>
            <person name="Lapidus A."/>
            <person name="Bruce D."/>
            <person name="Goodwin L."/>
            <person name="Pitluck S."/>
            <person name="Peters L."/>
            <person name="Kyrpides N."/>
            <person name="Mavromatis K."/>
            <person name="Ivanova N."/>
            <person name="Mikhailova N."/>
            <person name="Lu M."/>
            <person name="Detter J.C."/>
            <person name="Tapia R."/>
            <person name="Han C."/>
            <person name="Land M."/>
            <person name="Hauser L."/>
            <person name="Markowitz V."/>
            <person name="Cheng J.-F."/>
            <person name="Hugenholtz P."/>
            <person name="Woyke T."/>
            <person name="Wu D."/>
            <person name="Spring S."/>
            <person name="Schuler E."/>
            <person name="Brambilla E."/>
            <person name="Klenk H.-P."/>
            <person name="Eisen J.A."/>
        </authorList>
    </citation>
    <scope>NUCLEOTIDE SEQUENCE [LARGE SCALE GENOMIC DNA]</scope>
    <source>
        <strain evidence="1 2">DSM 4140</strain>
    </source>
</reference>
<protein>
    <recommendedName>
        <fullName evidence="3">DUF3821 domain-containing protein</fullName>
    </recommendedName>
</protein>
<accession>J0RXA7</accession>